<dbReference type="WBParaSite" id="L893_g3054.t1">
    <property type="protein sequence ID" value="L893_g3054.t1"/>
    <property type="gene ID" value="L893_g3054"/>
</dbReference>
<sequence>MDSVPFGFCFDVMGRLDRSHRKRYSNVEQALTGRWKAAARRYLENDRGLRVTISFEEGEWGYTTIDYYDGDSLDEMLARDSRFLWFSTIYLHFPSGDRNSDDFVATCSKEDILID</sequence>
<dbReference type="Proteomes" id="UP000095287">
    <property type="component" value="Unplaced"/>
</dbReference>
<protein>
    <submittedName>
        <fullName evidence="2">DNA_LIGASE_A3 domain-containing protein</fullName>
    </submittedName>
</protein>
<reference evidence="2" key="1">
    <citation type="submission" date="2016-11" db="UniProtKB">
        <authorList>
            <consortium name="WormBaseParasite"/>
        </authorList>
    </citation>
    <scope>IDENTIFICATION</scope>
</reference>
<evidence type="ECO:0000313" key="2">
    <source>
        <dbReference type="WBParaSite" id="L893_g3054.t1"/>
    </source>
</evidence>
<name>A0A1I7ZXF3_9BILA</name>
<evidence type="ECO:0000313" key="1">
    <source>
        <dbReference type="Proteomes" id="UP000095287"/>
    </source>
</evidence>
<proteinExistence type="predicted"/>
<organism evidence="1 2">
    <name type="scientific">Steinernema glaseri</name>
    <dbReference type="NCBI Taxonomy" id="37863"/>
    <lineage>
        <taxon>Eukaryota</taxon>
        <taxon>Metazoa</taxon>
        <taxon>Ecdysozoa</taxon>
        <taxon>Nematoda</taxon>
        <taxon>Chromadorea</taxon>
        <taxon>Rhabditida</taxon>
        <taxon>Tylenchina</taxon>
        <taxon>Panagrolaimomorpha</taxon>
        <taxon>Strongyloidoidea</taxon>
        <taxon>Steinernematidae</taxon>
        <taxon>Steinernema</taxon>
    </lineage>
</organism>
<accession>A0A1I7ZXF3</accession>
<keyword evidence="1" id="KW-1185">Reference proteome</keyword>
<dbReference type="AlphaFoldDB" id="A0A1I7ZXF3"/>